<sequence length="172" mass="20424">MSAESSNNINDPEFWKQKQGWVRWMRIKFSRREEFPETHSIVDDLGNLNQDYFRPPKDSKPEVERKWSEEERRKLIEGIATYGIGHFREISENLLSDWSPNDLRMKCIRLIGRQNLQLYKDWKGDEGAIKREYERNKEIGLKHNAWKGGALVYDDDGVVLRAIEESNREMPP</sequence>
<dbReference type="EMBL" id="JAMZIH010007469">
    <property type="protein sequence ID" value="KAJ1673045.1"/>
    <property type="molecule type" value="Genomic_DNA"/>
</dbReference>
<accession>A0ACC1HCC9</accession>
<organism evidence="1 2">
    <name type="scientific">Spiromyces aspiralis</name>
    <dbReference type="NCBI Taxonomy" id="68401"/>
    <lineage>
        <taxon>Eukaryota</taxon>
        <taxon>Fungi</taxon>
        <taxon>Fungi incertae sedis</taxon>
        <taxon>Zoopagomycota</taxon>
        <taxon>Kickxellomycotina</taxon>
        <taxon>Kickxellomycetes</taxon>
        <taxon>Kickxellales</taxon>
        <taxon>Kickxellaceae</taxon>
        <taxon>Spiromyces</taxon>
    </lineage>
</organism>
<gene>
    <name evidence="1" type="ORF">EV182_005995</name>
</gene>
<evidence type="ECO:0000313" key="2">
    <source>
        <dbReference type="Proteomes" id="UP001145114"/>
    </source>
</evidence>
<reference evidence="1" key="1">
    <citation type="submission" date="2022-06" db="EMBL/GenBank/DDBJ databases">
        <title>Phylogenomic reconstructions and comparative analyses of Kickxellomycotina fungi.</title>
        <authorList>
            <person name="Reynolds N.K."/>
            <person name="Stajich J.E."/>
            <person name="Barry K."/>
            <person name="Grigoriev I.V."/>
            <person name="Crous P."/>
            <person name="Smith M.E."/>
        </authorList>
    </citation>
    <scope>NUCLEOTIDE SEQUENCE</scope>
    <source>
        <strain evidence="1">RSA 2271</strain>
    </source>
</reference>
<keyword evidence="2" id="KW-1185">Reference proteome</keyword>
<proteinExistence type="predicted"/>
<name>A0ACC1HCC9_9FUNG</name>
<evidence type="ECO:0000313" key="1">
    <source>
        <dbReference type="EMBL" id="KAJ1673045.1"/>
    </source>
</evidence>
<protein>
    <submittedName>
        <fullName evidence="1">Uncharacterized protein</fullName>
    </submittedName>
</protein>
<comment type="caution">
    <text evidence="1">The sequence shown here is derived from an EMBL/GenBank/DDBJ whole genome shotgun (WGS) entry which is preliminary data.</text>
</comment>
<dbReference type="Proteomes" id="UP001145114">
    <property type="component" value="Unassembled WGS sequence"/>
</dbReference>